<organism evidence="2 3">
    <name type="scientific">Mucor saturninus</name>
    <dbReference type="NCBI Taxonomy" id="64648"/>
    <lineage>
        <taxon>Eukaryota</taxon>
        <taxon>Fungi</taxon>
        <taxon>Fungi incertae sedis</taxon>
        <taxon>Mucoromycota</taxon>
        <taxon>Mucoromycotina</taxon>
        <taxon>Mucoromycetes</taxon>
        <taxon>Mucorales</taxon>
        <taxon>Mucorineae</taxon>
        <taxon>Mucoraceae</taxon>
        <taxon>Mucor</taxon>
    </lineage>
</organism>
<feature type="region of interest" description="Disordered" evidence="1">
    <location>
        <begin position="84"/>
        <end position="104"/>
    </location>
</feature>
<sequence length="573" mass="64897">MTDNPTNNLPESRFWSNLMRSVESAASSLELFEGLALVDESLSSINKLITLGQTLEEVKEYGSAQTQEAVLHSFQTAHRESFKHLAESPPCDTKDKKDSSSSQIHHHFEAAHPLDSSSSSQFLPRQKFSSIEPIPQIQYERKSAIKDWETELQKGIYWDIPEESRDKPFEEEEEYEAYDPPHCNRDADSLDNDDVWQITSVHQPVVPSHQTINTNLPSDDSLLLTYTLGNILHPSDRVIVPINDHLRNKFRVAATSSQCNVSPYANLNTNDHEEEVTAWSEEEAYFDTMQIPVRNLPVLAYAGGPRLINPNDDEIYSDGSGEDEETKVQSKLSTSRIKDVESLPSFVDSIALYTNDQGPSELLVFYLDKPQLMNSVNLPALGSDFVVVICYHISFSQGRTVLKGLQAYISTGESYTMHVQNVLFGSENSKEKFKESKFGQLLTDPKIKRVCWRPDHIQNQCKEKLGVYMGPCIDLLKRVGGDKTRFHDAFEMYLKDWDVKPRFEEAKGEYEASLTSKLNKLKPLGWDLLKLPQAVLNFSALHGLATYTLYQKSLKNVEINDDDITCFPPSSDI</sequence>
<evidence type="ECO:0000313" key="3">
    <source>
        <dbReference type="Proteomes" id="UP000603453"/>
    </source>
</evidence>
<dbReference type="EMBL" id="JAEPRD010000165">
    <property type="protein sequence ID" value="KAG2195670.1"/>
    <property type="molecule type" value="Genomic_DNA"/>
</dbReference>
<evidence type="ECO:0000256" key="1">
    <source>
        <dbReference type="SAM" id="MobiDB-lite"/>
    </source>
</evidence>
<keyword evidence="3" id="KW-1185">Reference proteome</keyword>
<dbReference type="OrthoDB" id="26838at2759"/>
<gene>
    <name evidence="2" type="ORF">INT47_002909</name>
</gene>
<accession>A0A8H7QP23</accession>
<name>A0A8H7QP23_9FUNG</name>
<evidence type="ECO:0000313" key="2">
    <source>
        <dbReference type="EMBL" id="KAG2195670.1"/>
    </source>
</evidence>
<proteinExistence type="predicted"/>
<comment type="caution">
    <text evidence="2">The sequence shown here is derived from an EMBL/GenBank/DDBJ whole genome shotgun (WGS) entry which is preliminary data.</text>
</comment>
<protein>
    <submittedName>
        <fullName evidence="2">Uncharacterized protein</fullName>
    </submittedName>
</protein>
<dbReference type="AlphaFoldDB" id="A0A8H7QP23"/>
<reference evidence="2" key="1">
    <citation type="submission" date="2020-12" db="EMBL/GenBank/DDBJ databases">
        <title>Metabolic potential, ecology and presence of endohyphal bacteria is reflected in genomic diversity of Mucoromycotina.</title>
        <authorList>
            <person name="Muszewska A."/>
            <person name="Okrasinska A."/>
            <person name="Steczkiewicz K."/>
            <person name="Drgas O."/>
            <person name="Orlowska M."/>
            <person name="Perlinska-Lenart U."/>
            <person name="Aleksandrzak-Piekarczyk T."/>
            <person name="Szatraj K."/>
            <person name="Zielenkiewicz U."/>
            <person name="Pilsyk S."/>
            <person name="Malc E."/>
            <person name="Mieczkowski P."/>
            <person name="Kruszewska J.S."/>
            <person name="Biernat P."/>
            <person name="Pawlowska J."/>
        </authorList>
    </citation>
    <scope>NUCLEOTIDE SEQUENCE</scope>
    <source>
        <strain evidence="2">WA0000017839</strain>
    </source>
</reference>
<dbReference type="Proteomes" id="UP000603453">
    <property type="component" value="Unassembled WGS sequence"/>
</dbReference>
<feature type="compositionally biased region" description="Basic and acidic residues" evidence="1">
    <location>
        <begin position="84"/>
        <end position="99"/>
    </location>
</feature>